<evidence type="ECO:0000259" key="1">
    <source>
        <dbReference type="Pfam" id="PF00561"/>
    </source>
</evidence>
<dbReference type="Proteomes" id="UP001449657">
    <property type="component" value="Chromosome"/>
</dbReference>
<gene>
    <name evidence="2" type="ORF">WJU22_12045</name>
</gene>
<organism evidence="2 3">
    <name type="scientific">Chitinophaga caseinilytica</name>
    <dbReference type="NCBI Taxonomy" id="2267521"/>
    <lineage>
        <taxon>Bacteria</taxon>
        <taxon>Pseudomonadati</taxon>
        <taxon>Bacteroidota</taxon>
        <taxon>Chitinophagia</taxon>
        <taxon>Chitinophagales</taxon>
        <taxon>Chitinophagaceae</taxon>
        <taxon>Chitinophaga</taxon>
    </lineage>
</organism>
<dbReference type="SUPFAM" id="SSF53474">
    <property type="entry name" value="alpha/beta-Hydrolases"/>
    <property type="match status" value="1"/>
</dbReference>
<evidence type="ECO:0000313" key="2">
    <source>
        <dbReference type="EMBL" id="WZN49197.1"/>
    </source>
</evidence>
<dbReference type="EMBL" id="CP150096">
    <property type="protein sequence ID" value="WZN49197.1"/>
    <property type="molecule type" value="Genomic_DNA"/>
</dbReference>
<dbReference type="InterPro" id="IPR029058">
    <property type="entry name" value="AB_hydrolase_fold"/>
</dbReference>
<evidence type="ECO:0000313" key="3">
    <source>
        <dbReference type="Proteomes" id="UP001449657"/>
    </source>
</evidence>
<dbReference type="Gene3D" id="3.40.50.1820">
    <property type="entry name" value="alpha/beta hydrolase"/>
    <property type="match status" value="1"/>
</dbReference>
<name>A0ABZ2ZBR8_9BACT</name>
<protein>
    <submittedName>
        <fullName evidence="2">Alpha/beta fold hydrolase</fullName>
    </submittedName>
</protein>
<feature type="domain" description="AB hydrolase-1" evidence="1">
    <location>
        <begin position="16"/>
        <end position="57"/>
    </location>
</feature>
<accession>A0ABZ2ZBR8</accession>
<proteinExistence type="predicted"/>
<keyword evidence="3" id="KW-1185">Reference proteome</keyword>
<dbReference type="InterPro" id="IPR000073">
    <property type="entry name" value="AB_hydrolase_1"/>
</dbReference>
<sequence length="180" mass="19759">MEALTGQLIDYIRSQNIGPAAVFGYSMGGYIALQAAIQAPDTISRILTLGTKFDWTPDVAAKEARTLNADFLREKAPAFVNQLAEFHGPSAWEPLLPATVGLMEALGQRPLLTPETVTAVDIPVRLMVGDRDHMVSVEETLGIFRSLQNGSMVVLPETKHPIEKVNKAVLIWEIRSFMTL</sequence>
<dbReference type="GO" id="GO:0016787">
    <property type="term" value="F:hydrolase activity"/>
    <property type="evidence" value="ECO:0007669"/>
    <property type="project" value="UniProtKB-KW"/>
</dbReference>
<keyword evidence="2" id="KW-0378">Hydrolase</keyword>
<dbReference type="RefSeq" id="WP_341843771.1">
    <property type="nucleotide sequence ID" value="NZ_CP149792.1"/>
</dbReference>
<dbReference type="Pfam" id="PF00561">
    <property type="entry name" value="Abhydrolase_1"/>
    <property type="match status" value="1"/>
</dbReference>
<reference evidence="2 3" key="1">
    <citation type="submission" date="2024-03" db="EMBL/GenBank/DDBJ databases">
        <title>Chitinophaga caseinilytica sp. nov., a casein hydrolysing bacterium isolated from forest soil.</title>
        <authorList>
            <person name="Lee D.S."/>
            <person name="Han D.M."/>
            <person name="Baek J.H."/>
            <person name="Choi D.G."/>
            <person name="Jeon J.H."/>
            <person name="Jeon C.O."/>
        </authorList>
    </citation>
    <scope>NUCLEOTIDE SEQUENCE [LARGE SCALE GENOMIC DNA]</scope>
    <source>
        <strain evidence="2 3">KACC 19118</strain>
    </source>
</reference>